<sequence>MSRLRRVSLRLLSALALLAAAPVHAQQAVAPDVAGPAAIAAEAGELRLQCGGIGLDESLRMRVEGGLHALLIFFVSVDGSYLADVAIRIDDPLGDRRVEASCGPIGLVDVPAPGRYRITAAYGGITQEHWMDLKPGGGARIQLRWLE</sequence>
<evidence type="ECO:0000256" key="1">
    <source>
        <dbReference type="SAM" id="SignalP"/>
    </source>
</evidence>
<dbReference type="Proteomes" id="UP000036902">
    <property type="component" value="Chromosome"/>
</dbReference>
<dbReference type="RefSeq" id="WP_048707552.1">
    <property type="nucleotide sequence ID" value="NZ_CP014646.1"/>
</dbReference>
<keyword evidence="1" id="KW-0732">Signal</keyword>
<protein>
    <recommendedName>
        <fullName evidence="4">Carboxypeptidase regulatory-like domain-containing protein</fullName>
    </recommendedName>
</protein>
<accession>A0A127K8K9</accession>
<evidence type="ECO:0008006" key="4">
    <source>
        <dbReference type="Google" id="ProtNLM"/>
    </source>
</evidence>
<dbReference type="AlphaFoldDB" id="A0A127K8K9"/>
<reference evidence="3" key="1">
    <citation type="submission" date="2016-03" db="EMBL/GenBank/DDBJ databases">
        <authorList>
            <person name="Ma C."/>
            <person name="Zhou S."/>
            <person name="Yang G."/>
        </authorList>
    </citation>
    <scope>NUCLEOTIDE SEQUENCE [LARGE SCALE GENOMIC DNA]</scope>
    <source>
        <strain evidence="3">SgZ-1</strain>
    </source>
</reference>
<feature type="signal peptide" evidence="1">
    <location>
        <begin position="1"/>
        <end position="25"/>
    </location>
</feature>
<dbReference type="STRING" id="1134435.AC731_016020"/>
<dbReference type="EMBL" id="CP014646">
    <property type="protein sequence ID" value="AMO38308.1"/>
    <property type="molecule type" value="Genomic_DNA"/>
</dbReference>
<evidence type="ECO:0000313" key="3">
    <source>
        <dbReference type="Proteomes" id="UP000036902"/>
    </source>
</evidence>
<feature type="chain" id="PRO_5007798122" description="Carboxypeptidase regulatory-like domain-containing protein" evidence="1">
    <location>
        <begin position="26"/>
        <end position="147"/>
    </location>
</feature>
<gene>
    <name evidence="2" type="ORF">AC731_016020</name>
</gene>
<proteinExistence type="predicted"/>
<dbReference type="KEGG" id="thu:AC731_016020"/>
<evidence type="ECO:0000313" key="2">
    <source>
        <dbReference type="EMBL" id="AMO38308.1"/>
    </source>
</evidence>
<organism evidence="2 3">
    <name type="scientific">Thauera humireducens</name>
    <dbReference type="NCBI Taxonomy" id="1134435"/>
    <lineage>
        <taxon>Bacteria</taxon>
        <taxon>Pseudomonadati</taxon>
        <taxon>Pseudomonadota</taxon>
        <taxon>Betaproteobacteria</taxon>
        <taxon>Rhodocyclales</taxon>
        <taxon>Zoogloeaceae</taxon>
        <taxon>Thauera</taxon>
    </lineage>
</organism>
<keyword evidence="3" id="KW-1185">Reference proteome</keyword>
<name>A0A127K8K9_9RHOO</name>